<proteinExistence type="predicted"/>
<evidence type="ECO:0000259" key="3">
    <source>
        <dbReference type="Pfam" id="PF22936"/>
    </source>
</evidence>
<dbReference type="Pfam" id="PF22936">
    <property type="entry name" value="Pol_BBD"/>
    <property type="match status" value="1"/>
</dbReference>
<keyword evidence="5" id="KW-1185">Reference proteome</keyword>
<reference evidence="4 5" key="1">
    <citation type="journal article" date="2010" name="Science">
        <title>Genomic comparison of the ants Camponotus floridanus and Harpegnathos saltator.</title>
        <authorList>
            <person name="Bonasio R."/>
            <person name="Zhang G."/>
            <person name="Ye C."/>
            <person name="Mutti N.S."/>
            <person name="Fang X."/>
            <person name="Qin N."/>
            <person name="Donahue G."/>
            <person name="Yang P."/>
            <person name="Li Q."/>
            <person name="Li C."/>
            <person name="Zhang P."/>
            <person name="Huang Z."/>
            <person name="Berger S.L."/>
            <person name="Reinberg D."/>
            <person name="Wang J."/>
            <person name="Liebig J."/>
        </authorList>
    </citation>
    <scope>NUCLEOTIDE SEQUENCE [LARGE SCALE GENOMIC DNA]</scope>
    <source>
        <strain evidence="5">C129</strain>
    </source>
</reference>
<feature type="non-terminal residue" evidence="4">
    <location>
        <position position="1"/>
    </location>
</feature>
<dbReference type="GO" id="GO:0008270">
    <property type="term" value="F:zinc ion binding"/>
    <property type="evidence" value="ECO:0007669"/>
    <property type="project" value="InterPro"/>
</dbReference>
<feature type="non-terminal residue" evidence="4">
    <location>
        <position position="491"/>
    </location>
</feature>
<name>E2A5G7_CAMFO</name>
<dbReference type="InterPro" id="IPR025724">
    <property type="entry name" value="GAG-pre-integrase_dom"/>
</dbReference>
<dbReference type="Proteomes" id="UP000000311">
    <property type="component" value="Unassembled WGS sequence"/>
</dbReference>
<dbReference type="AlphaFoldDB" id="E2A5G7"/>
<dbReference type="InterPro" id="IPR054722">
    <property type="entry name" value="PolX-like_BBD"/>
</dbReference>
<evidence type="ECO:0000256" key="1">
    <source>
        <dbReference type="SAM" id="MobiDB-lite"/>
    </source>
</evidence>
<evidence type="ECO:0000313" key="4">
    <source>
        <dbReference type="EMBL" id="EFN71322.1"/>
    </source>
</evidence>
<dbReference type="PANTHER" id="PTHR47481:SF14">
    <property type="entry name" value="RETROTRANSPOSON COPIA-LIKE N-TERMINAL DOMAIN-CONTAINING PROTEIN"/>
    <property type="match status" value="1"/>
</dbReference>
<organism evidence="5">
    <name type="scientific">Camponotus floridanus</name>
    <name type="common">Florida carpenter ant</name>
    <dbReference type="NCBI Taxonomy" id="104421"/>
    <lineage>
        <taxon>Eukaryota</taxon>
        <taxon>Metazoa</taxon>
        <taxon>Ecdysozoa</taxon>
        <taxon>Arthropoda</taxon>
        <taxon>Hexapoda</taxon>
        <taxon>Insecta</taxon>
        <taxon>Pterygota</taxon>
        <taxon>Neoptera</taxon>
        <taxon>Endopterygota</taxon>
        <taxon>Hymenoptera</taxon>
        <taxon>Apocrita</taxon>
        <taxon>Aculeata</taxon>
        <taxon>Formicoidea</taxon>
        <taxon>Formicidae</taxon>
        <taxon>Formicinae</taxon>
        <taxon>Camponotus</taxon>
    </lineage>
</organism>
<evidence type="ECO:0000313" key="5">
    <source>
        <dbReference type="Proteomes" id="UP000000311"/>
    </source>
</evidence>
<dbReference type="EMBL" id="GL436933">
    <property type="protein sequence ID" value="EFN71322.1"/>
    <property type="molecule type" value="Genomic_DNA"/>
</dbReference>
<feature type="domain" description="GAG-pre-integrase" evidence="2">
    <location>
        <begin position="386"/>
        <end position="453"/>
    </location>
</feature>
<gene>
    <name evidence="4" type="ORF">EAG_00542</name>
</gene>
<dbReference type="InterPro" id="IPR036875">
    <property type="entry name" value="Znf_CCHC_sf"/>
</dbReference>
<dbReference type="OrthoDB" id="7682542at2759"/>
<evidence type="ECO:0000259" key="2">
    <source>
        <dbReference type="Pfam" id="PF13976"/>
    </source>
</evidence>
<dbReference type="InParanoid" id="E2A5G7"/>
<dbReference type="SUPFAM" id="SSF57756">
    <property type="entry name" value="Retrovirus zinc finger-like domains"/>
    <property type="match status" value="1"/>
</dbReference>
<feature type="domain" description="Retrovirus-related Pol polyprotein from transposon TNT 1-94-like beta-barrel" evidence="3">
    <location>
        <begin position="277"/>
        <end position="357"/>
    </location>
</feature>
<feature type="compositionally biased region" description="Low complexity" evidence="1">
    <location>
        <begin position="214"/>
        <end position="228"/>
    </location>
</feature>
<accession>E2A5G7</accession>
<dbReference type="PANTHER" id="PTHR47481">
    <property type="match status" value="1"/>
</dbReference>
<sequence length="491" mass="55030">TRLELLSKSNYDTWKIQVEALLIKNDTWGYVSGEKPKPTISTDATMREASLATYNAWITGDRKAKSDLILSMNPSELKQIKGCETSKDVWDKLESIYASKGPARKATLLKSLMLRKMPDDGDVKDHLNDLFDAVDKLQSMNVEINGDMLAVIILYSLPESYDTFRCAIESRDDLPDVETLKIKIFEESEARKRKISDDGAGALLVKHQNQQPHTSNNKTGKNIKNSSSSNKRIKCNYCKKIGHKAANCYAKRNSEQNAGHATETALLTTNPAKSKEWCLDSGCTSHLCNNKELFVETTNISSGLKLANNDTTKVEAKGDVRITALVNKKEKPLRLMNTLYVPNLRTNLLSVAKIVDNNHEITFKQDRAIVRNLQGKTTMIAKRINDLYYLQEKPEQACITSEHERSHTKTWHERLGHLNLKDVRLMWRNQSVAGIKLEANSIPIDCKICAAGKLSSTPFSSRGRRSSGALDLVHTDICGPMRTESQGGARY</sequence>
<dbReference type="Pfam" id="PF14223">
    <property type="entry name" value="Retrotran_gag_2"/>
    <property type="match status" value="1"/>
</dbReference>
<dbReference type="STRING" id="104421.E2A5G7"/>
<dbReference type="GO" id="GO:0003676">
    <property type="term" value="F:nucleic acid binding"/>
    <property type="evidence" value="ECO:0007669"/>
    <property type="project" value="InterPro"/>
</dbReference>
<dbReference type="OMA" id="ASHITCE"/>
<protein>
    <submittedName>
        <fullName evidence="4">Retrovirus-related Pol polyprotein from transposon TNT 1-94</fullName>
    </submittedName>
</protein>
<feature type="region of interest" description="Disordered" evidence="1">
    <location>
        <begin position="208"/>
        <end position="228"/>
    </location>
</feature>
<dbReference type="Pfam" id="PF13976">
    <property type="entry name" value="gag_pre-integrs"/>
    <property type="match status" value="1"/>
</dbReference>